<dbReference type="RefSeq" id="WP_083363600.1">
    <property type="nucleotide sequence ID" value="NZ_LT629742.1"/>
</dbReference>
<proteinExistence type="predicted"/>
<keyword evidence="2" id="KW-1185">Reference proteome</keyword>
<name>A0A1H1SYD3_9MICO</name>
<accession>A0A1H1SYD3</accession>
<evidence type="ECO:0000313" key="2">
    <source>
        <dbReference type="Proteomes" id="UP000181956"/>
    </source>
</evidence>
<evidence type="ECO:0000313" key="1">
    <source>
        <dbReference type="EMBL" id="SDS53015.1"/>
    </source>
</evidence>
<protein>
    <submittedName>
        <fullName evidence="1">Uncharacterized protein</fullName>
    </submittedName>
</protein>
<organism evidence="1 2">
    <name type="scientific">Microterricola viridarii</name>
    <dbReference type="NCBI Taxonomy" id="412690"/>
    <lineage>
        <taxon>Bacteria</taxon>
        <taxon>Bacillati</taxon>
        <taxon>Actinomycetota</taxon>
        <taxon>Actinomycetes</taxon>
        <taxon>Micrococcales</taxon>
        <taxon>Microbacteriaceae</taxon>
        <taxon>Microterricola</taxon>
    </lineage>
</organism>
<dbReference type="AlphaFoldDB" id="A0A1H1SYD3"/>
<dbReference type="Proteomes" id="UP000181956">
    <property type="component" value="Chromosome I"/>
</dbReference>
<gene>
    <name evidence="1" type="ORF">SAMN04489834_1650</name>
</gene>
<sequence>MSTRVVADPIEFAAKLNKALAFENQQWSHFPLWGDVLIGRPDYHLHRMLSGISALVAGEVISYVASDLHPSEDRDNCNYSVTVFTGRHVVLAQRAAGEDWPTITLMRRRDLLSIALENAPITTISVLDHGPDRGNLTVKLGYPSIGISLAPDRHYEGHLANFLPSLMADLDA</sequence>
<dbReference type="EMBL" id="LT629742">
    <property type="protein sequence ID" value="SDS53015.1"/>
    <property type="molecule type" value="Genomic_DNA"/>
</dbReference>
<reference evidence="2" key="1">
    <citation type="submission" date="2016-10" db="EMBL/GenBank/DDBJ databases">
        <authorList>
            <person name="Varghese N."/>
            <person name="Submissions S."/>
        </authorList>
    </citation>
    <scope>NUCLEOTIDE SEQUENCE [LARGE SCALE GENOMIC DNA]</scope>
    <source>
        <strain evidence="2">DSM 21772</strain>
    </source>
</reference>